<reference evidence="1 2" key="1">
    <citation type="journal article" date="2022" name="DNA Res.">
        <title>Chromosomal-level genome assembly of the orchid tree Bauhinia variegata (Leguminosae; Cercidoideae) supports the allotetraploid origin hypothesis of Bauhinia.</title>
        <authorList>
            <person name="Zhong Y."/>
            <person name="Chen Y."/>
            <person name="Zheng D."/>
            <person name="Pang J."/>
            <person name="Liu Y."/>
            <person name="Luo S."/>
            <person name="Meng S."/>
            <person name="Qian L."/>
            <person name="Wei D."/>
            <person name="Dai S."/>
            <person name="Zhou R."/>
        </authorList>
    </citation>
    <scope>NUCLEOTIDE SEQUENCE [LARGE SCALE GENOMIC DNA]</scope>
    <source>
        <strain evidence="1">BV-YZ2020</strain>
    </source>
</reference>
<sequence>MAATDHSLGQLLRESVGFEDAVRCRFPSLTQQSHIHLHRHSLSLAPVNLCLPRTVTLLFLAKGRTPIYRAPSVLCSRGATRNLFQLCKSYTQGLGPRAPRILHDLLKRTKFAEAIEVLVELEFAGWLVEIVVFGINLVKIKQRAITISVETMDPDTLMDSMDLKVGELLKEVQLDYSPQFTKLIDDTVAAIKESIDKIPQDFEVTADVAKTFVRDIGADKVDFKFKKPKSIKIIGSYLTQSIAKPDVNVDLTIRLPKECFHEKDYLNYRYHAKRCLYLSLIKKYLETSPSIHKVEWSTLQNEARKPILTVYPASKLVEVPDVSIRIIPSAMSLFSLSKLNLKRNNIHNLNQGTVLEATPKYNSSILEDMFLEDTEFIDKSFLGWKEIREALILLKVWARQRGSIYVHDCLNGHLISIILSYLVTRQQIKNSMKAIQIIRVTLNFIATSESWSRGLYFPQEGQSNVTKEEKMQFKEAFPVLICHPSGKFNLAFRMSRIGFAQLQDEAALTLKCMEKCRDGGFEEMFLTKIDYAAKYDYCMRVNLKGKNEVHALGFCLDDECWRSYEEKVHQILIKGLNDRVKFIRVTWRNTQLQWSVDDGLSVLDKEPLFIGISVSTLEKAFRIVDIGPDAGNKKEALEFRKFWGEKAELRRFKDGRIAESTVWEAEQWARHLVLKRIAEHVLSRHLSLSKENIVVAVDQLDFTLLYGDKDPISNSGSLLGAFDVLSKRLRLIQDIPLRVSSVQPLDSAFRSTSVFPPEPHLLANERIESQRLHKSIPSCIQPLEVMIQLEGSGNWPMDEIAIEKTKFAFLLQIGESLQRTWGMTCTATEDAVDVLTSGYAFRLKILHERGLSLLKREIANDQAKQVFSADKKLFICGQHASMINGLQSRFPIFGPVVRLAKRWAASHLFSTCLVEEAVELLVAYLFLNPLPFDAPCSRITGFLRFLRLLSDYDWTFSPLVVDINNDLSQSDKKEINDNFMSSRKAHGEKGQSMRVAMFLATVYDKTSEAWTGLFPSVLELKRLVAYARSSANLLTKLIFQDQIGLYRWECLLRTPLNNYDAVILLHRDKLSYPRRLLFTSEVDQGKHVVKGNASKCFHPLLPRDLAGSPEELKNKLLVDFDPLKCFIRDLEREFSTTFKVWHDSLGGDAIGLTWGETSSKKRKQEEVLEERQDPGKVLKSVGEVGKGFVRSIYLLQAPRLRN</sequence>
<accession>A0ACB9MX80</accession>
<dbReference type="EMBL" id="CM039433">
    <property type="protein sequence ID" value="KAI4327601.1"/>
    <property type="molecule type" value="Genomic_DNA"/>
</dbReference>
<name>A0ACB9MX80_BAUVA</name>
<evidence type="ECO:0000313" key="1">
    <source>
        <dbReference type="EMBL" id="KAI4327601.1"/>
    </source>
</evidence>
<keyword evidence="2" id="KW-1185">Reference proteome</keyword>
<proteinExistence type="predicted"/>
<organism evidence="1 2">
    <name type="scientific">Bauhinia variegata</name>
    <name type="common">Purple orchid tree</name>
    <name type="synonym">Phanera variegata</name>
    <dbReference type="NCBI Taxonomy" id="167791"/>
    <lineage>
        <taxon>Eukaryota</taxon>
        <taxon>Viridiplantae</taxon>
        <taxon>Streptophyta</taxon>
        <taxon>Embryophyta</taxon>
        <taxon>Tracheophyta</taxon>
        <taxon>Spermatophyta</taxon>
        <taxon>Magnoliopsida</taxon>
        <taxon>eudicotyledons</taxon>
        <taxon>Gunneridae</taxon>
        <taxon>Pentapetalae</taxon>
        <taxon>rosids</taxon>
        <taxon>fabids</taxon>
        <taxon>Fabales</taxon>
        <taxon>Fabaceae</taxon>
        <taxon>Cercidoideae</taxon>
        <taxon>Cercideae</taxon>
        <taxon>Bauhiniinae</taxon>
        <taxon>Bauhinia</taxon>
    </lineage>
</organism>
<dbReference type="Proteomes" id="UP000828941">
    <property type="component" value="Chromosome 8"/>
</dbReference>
<protein>
    <submittedName>
        <fullName evidence="1">Uncharacterized protein</fullName>
    </submittedName>
</protein>
<evidence type="ECO:0000313" key="2">
    <source>
        <dbReference type="Proteomes" id="UP000828941"/>
    </source>
</evidence>
<comment type="caution">
    <text evidence="1">The sequence shown here is derived from an EMBL/GenBank/DDBJ whole genome shotgun (WGS) entry which is preliminary data.</text>
</comment>
<gene>
    <name evidence="1" type="ORF">L6164_020041</name>
</gene>